<sequence length="308" mass="34346">MAAPATLKQLETMFWIAELGTFERASMRLNTTQSAISKRVQELEANLGAELFDRSLRGARLTQKGEYIVELAREMLELHARIDEIRDGSDAPVRRVRFGITELIAATWLPRMVTQLRAAYPGAMLEPEVDMSRSLYEKLLDDQIDLIIITETFSAPEVSSVRLAEVENAWMARPGLVPDPQAVLTLGELAQYPILSQGGRSGTGLFFHKWMRNQGIVFPREISSDSMTALLGMTIAGLGVTYMPRDFLSGMIDAGKLAVIQTTPKLPPVPYSAMYRNDRPSAFTEDLVRIARISCDFSSQFQIDAPEE</sequence>
<name>A0A348W9J2_9RHOB</name>
<dbReference type="EMBL" id="DMVW01000049">
    <property type="protein sequence ID" value="HAR51204.1"/>
    <property type="molecule type" value="Genomic_DNA"/>
</dbReference>
<organism evidence="6 7">
    <name type="scientific">Roseovarius nubinhibens</name>
    <dbReference type="NCBI Taxonomy" id="314263"/>
    <lineage>
        <taxon>Bacteria</taxon>
        <taxon>Pseudomonadati</taxon>
        <taxon>Pseudomonadota</taxon>
        <taxon>Alphaproteobacteria</taxon>
        <taxon>Rhodobacterales</taxon>
        <taxon>Roseobacteraceae</taxon>
        <taxon>Roseovarius</taxon>
    </lineage>
</organism>
<dbReference type="Pfam" id="PF00126">
    <property type="entry name" value="HTH_1"/>
    <property type="match status" value="1"/>
</dbReference>
<dbReference type="SUPFAM" id="SSF53850">
    <property type="entry name" value="Periplasmic binding protein-like II"/>
    <property type="match status" value="1"/>
</dbReference>
<comment type="caution">
    <text evidence="6">The sequence shown here is derived from an EMBL/GenBank/DDBJ whole genome shotgun (WGS) entry which is preliminary data.</text>
</comment>
<dbReference type="Gene3D" id="1.10.10.10">
    <property type="entry name" value="Winged helix-like DNA-binding domain superfamily/Winged helix DNA-binding domain"/>
    <property type="match status" value="1"/>
</dbReference>
<dbReference type="AlphaFoldDB" id="A0A348W9J2"/>
<dbReference type="InterPro" id="IPR005119">
    <property type="entry name" value="LysR_subst-bd"/>
</dbReference>
<proteinExistence type="inferred from homology"/>
<dbReference type="Pfam" id="PF03466">
    <property type="entry name" value="LysR_substrate"/>
    <property type="match status" value="1"/>
</dbReference>
<evidence type="ECO:0000256" key="1">
    <source>
        <dbReference type="ARBA" id="ARBA00009437"/>
    </source>
</evidence>
<evidence type="ECO:0000313" key="7">
    <source>
        <dbReference type="Proteomes" id="UP000264719"/>
    </source>
</evidence>
<dbReference type="PROSITE" id="PS50931">
    <property type="entry name" value="HTH_LYSR"/>
    <property type="match status" value="1"/>
</dbReference>
<evidence type="ECO:0000259" key="5">
    <source>
        <dbReference type="PROSITE" id="PS50931"/>
    </source>
</evidence>
<protein>
    <submittedName>
        <fullName evidence="6">LysR family transcriptional regulator</fullName>
    </submittedName>
</protein>
<evidence type="ECO:0000256" key="3">
    <source>
        <dbReference type="ARBA" id="ARBA00023125"/>
    </source>
</evidence>
<dbReference type="SUPFAM" id="SSF46785">
    <property type="entry name" value="Winged helix' DNA-binding domain"/>
    <property type="match status" value="1"/>
</dbReference>
<dbReference type="PANTHER" id="PTHR30126:SF77">
    <property type="entry name" value="TRANSCRIPTIONAL REGULATORY PROTEIN"/>
    <property type="match status" value="1"/>
</dbReference>
<feature type="domain" description="HTH lysR-type" evidence="5">
    <location>
        <begin position="1"/>
        <end position="62"/>
    </location>
</feature>
<evidence type="ECO:0000256" key="4">
    <source>
        <dbReference type="ARBA" id="ARBA00023163"/>
    </source>
</evidence>
<gene>
    <name evidence="6" type="ORF">DCS45_04910</name>
</gene>
<dbReference type="CDD" id="cd05466">
    <property type="entry name" value="PBP2_LTTR_substrate"/>
    <property type="match status" value="1"/>
</dbReference>
<evidence type="ECO:0000256" key="2">
    <source>
        <dbReference type="ARBA" id="ARBA00023015"/>
    </source>
</evidence>
<dbReference type="GO" id="GO:0000976">
    <property type="term" value="F:transcription cis-regulatory region binding"/>
    <property type="evidence" value="ECO:0007669"/>
    <property type="project" value="TreeGrafter"/>
</dbReference>
<dbReference type="Proteomes" id="UP000264719">
    <property type="component" value="Unassembled WGS sequence"/>
</dbReference>
<dbReference type="InterPro" id="IPR000847">
    <property type="entry name" value="LysR_HTH_N"/>
</dbReference>
<reference evidence="6 7" key="1">
    <citation type="journal article" date="2018" name="Nat. Biotechnol.">
        <title>A standardized bacterial taxonomy based on genome phylogeny substantially revises the tree of life.</title>
        <authorList>
            <person name="Parks D.H."/>
            <person name="Chuvochina M."/>
            <person name="Waite D.W."/>
            <person name="Rinke C."/>
            <person name="Skarshewski A."/>
            <person name="Chaumeil P.A."/>
            <person name="Hugenholtz P."/>
        </authorList>
    </citation>
    <scope>NUCLEOTIDE SEQUENCE [LARGE SCALE GENOMIC DNA]</scope>
    <source>
        <strain evidence="6">UBA9169</strain>
    </source>
</reference>
<accession>A0A348W9J2</accession>
<dbReference type="PRINTS" id="PR00039">
    <property type="entry name" value="HTHLYSR"/>
</dbReference>
<dbReference type="InterPro" id="IPR036390">
    <property type="entry name" value="WH_DNA-bd_sf"/>
</dbReference>
<dbReference type="Gene3D" id="3.40.190.10">
    <property type="entry name" value="Periplasmic binding protein-like II"/>
    <property type="match status" value="2"/>
</dbReference>
<keyword evidence="3" id="KW-0238">DNA-binding</keyword>
<dbReference type="GO" id="GO:0003700">
    <property type="term" value="F:DNA-binding transcription factor activity"/>
    <property type="evidence" value="ECO:0007669"/>
    <property type="project" value="InterPro"/>
</dbReference>
<comment type="similarity">
    <text evidence="1">Belongs to the LysR transcriptional regulatory family.</text>
</comment>
<evidence type="ECO:0000313" key="6">
    <source>
        <dbReference type="EMBL" id="HAR51204.1"/>
    </source>
</evidence>
<keyword evidence="4" id="KW-0804">Transcription</keyword>
<dbReference type="PANTHER" id="PTHR30126">
    <property type="entry name" value="HTH-TYPE TRANSCRIPTIONAL REGULATOR"/>
    <property type="match status" value="1"/>
</dbReference>
<keyword evidence="2" id="KW-0805">Transcription regulation</keyword>
<dbReference type="InterPro" id="IPR036388">
    <property type="entry name" value="WH-like_DNA-bd_sf"/>
</dbReference>